<dbReference type="HOGENOM" id="CLU_1024467_0_0_1"/>
<feature type="region of interest" description="Disordered" evidence="1">
    <location>
        <begin position="94"/>
        <end position="143"/>
    </location>
</feature>
<gene>
    <name evidence="2" type="ORF">OsI_28485</name>
</gene>
<dbReference type="Gramene" id="BGIOSGA027341-TA">
    <property type="protein sequence ID" value="BGIOSGA027341-PA"/>
    <property type="gene ID" value="BGIOSGA027341"/>
</dbReference>
<reference evidence="2 3" key="1">
    <citation type="journal article" date="2005" name="PLoS Biol.">
        <title>The genomes of Oryza sativa: a history of duplications.</title>
        <authorList>
            <person name="Yu J."/>
            <person name="Wang J."/>
            <person name="Lin W."/>
            <person name="Li S."/>
            <person name="Li H."/>
            <person name="Zhou J."/>
            <person name="Ni P."/>
            <person name="Dong W."/>
            <person name="Hu S."/>
            <person name="Zeng C."/>
            <person name="Zhang J."/>
            <person name="Zhang Y."/>
            <person name="Li R."/>
            <person name="Xu Z."/>
            <person name="Li S."/>
            <person name="Li X."/>
            <person name="Zheng H."/>
            <person name="Cong L."/>
            <person name="Lin L."/>
            <person name="Yin J."/>
            <person name="Geng J."/>
            <person name="Li G."/>
            <person name="Shi J."/>
            <person name="Liu J."/>
            <person name="Lv H."/>
            <person name="Li J."/>
            <person name="Wang J."/>
            <person name="Deng Y."/>
            <person name="Ran L."/>
            <person name="Shi X."/>
            <person name="Wang X."/>
            <person name="Wu Q."/>
            <person name="Li C."/>
            <person name="Ren X."/>
            <person name="Wang J."/>
            <person name="Wang X."/>
            <person name="Li D."/>
            <person name="Liu D."/>
            <person name="Zhang X."/>
            <person name="Ji Z."/>
            <person name="Zhao W."/>
            <person name="Sun Y."/>
            <person name="Zhang Z."/>
            <person name="Bao J."/>
            <person name="Han Y."/>
            <person name="Dong L."/>
            <person name="Ji J."/>
            <person name="Chen P."/>
            <person name="Wu S."/>
            <person name="Liu J."/>
            <person name="Xiao Y."/>
            <person name="Bu D."/>
            <person name="Tan J."/>
            <person name="Yang L."/>
            <person name="Ye C."/>
            <person name="Zhang J."/>
            <person name="Xu J."/>
            <person name="Zhou Y."/>
            <person name="Yu Y."/>
            <person name="Zhang B."/>
            <person name="Zhuang S."/>
            <person name="Wei H."/>
            <person name="Liu B."/>
            <person name="Lei M."/>
            <person name="Yu H."/>
            <person name="Li Y."/>
            <person name="Xu H."/>
            <person name="Wei S."/>
            <person name="He X."/>
            <person name="Fang L."/>
            <person name="Zhang Z."/>
            <person name="Zhang Y."/>
            <person name="Huang X."/>
            <person name="Su Z."/>
            <person name="Tong W."/>
            <person name="Li J."/>
            <person name="Tong Z."/>
            <person name="Li S."/>
            <person name="Ye J."/>
            <person name="Wang L."/>
            <person name="Fang L."/>
            <person name="Lei T."/>
            <person name="Chen C."/>
            <person name="Chen H."/>
            <person name="Xu Z."/>
            <person name="Li H."/>
            <person name="Huang H."/>
            <person name="Zhang F."/>
            <person name="Xu H."/>
            <person name="Li N."/>
            <person name="Zhao C."/>
            <person name="Li S."/>
            <person name="Dong L."/>
            <person name="Huang Y."/>
            <person name="Li L."/>
            <person name="Xi Y."/>
            <person name="Qi Q."/>
            <person name="Li W."/>
            <person name="Zhang B."/>
            <person name="Hu W."/>
            <person name="Zhang Y."/>
            <person name="Tian X."/>
            <person name="Jiao Y."/>
            <person name="Liang X."/>
            <person name="Jin J."/>
            <person name="Gao L."/>
            <person name="Zheng W."/>
            <person name="Hao B."/>
            <person name="Liu S."/>
            <person name="Wang W."/>
            <person name="Yuan L."/>
            <person name="Cao M."/>
            <person name="McDermott J."/>
            <person name="Samudrala R."/>
            <person name="Wang J."/>
            <person name="Wong G.K."/>
            <person name="Yang H."/>
        </authorList>
    </citation>
    <scope>NUCLEOTIDE SEQUENCE [LARGE SCALE GENOMIC DNA]</scope>
    <source>
        <strain evidence="3">cv. 93-11</strain>
    </source>
</reference>
<accession>B8B8X4</accession>
<dbReference type="Proteomes" id="UP000007015">
    <property type="component" value="Chromosome 8"/>
</dbReference>
<feature type="region of interest" description="Disordered" evidence="1">
    <location>
        <begin position="1"/>
        <end position="47"/>
    </location>
</feature>
<keyword evidence="3" id="KW-1185">Reference proteome</keyword>
<evidence type="ECO:0000256" key="1">
    <source>
        <dbReference type="SAM" id="MobiDB-lite"/>
    </source>
</evidence>
<feature type="compositionally biased region" description="Pro residues" evidence="1">
    <location>
        <begin position="24"/>
        <end position="41"/>
    </location>
</feature>
<dbReference type="AlphaFoldDB" id="B8B8X4"/>
<evidence type="ECO:0000313" key="2">
    <source>
        <dbReference type="EMBL" id="EEC83212.1"/>
    </source>
</evidence>
<evidence type="ECO:0000313" key="3">
    <source>
        <dbReference type="Proteomes" id="UP000007015"/>
    </source>
</evidence>
<protein>
    <submittedName>
        <fullName evidence="2">Uncharacterized protein</fullName>
    </submittedName>
</protein>
<name>B8B8X4_ORYSI</name>
<feature type="compositionally biased region" description="Low complexity" evidence="1">
    <location>
        <begin position="1"/>
        <end position="23"/>
    </location>
</feature>
<proteinExistence type="predicted"/>
<organism evidence="2 3">
    <name type="scientific">Oryza sativa subsp. indica</name>
    <name type="common">Rice</name>
    <dbReference type="NCBI Taxonomy" id="39946"/>
    <lineage>
        <taxon>Eukaryota</taxon>
        <taxon>Viridiplantae</taxon>
        <taxon>Streptophyta</taxon>
        <taxon>Embryophyta</taxon>
        <taxon>Tracheophyta</taxon>
        <taxon>Spermatophyta</taxon>
        <taxon>Magnoliopsida</taxon>
        <taxon>Liliopsida</taxon>
        <taxon>Poales</taxon>
        <taxon>Poaceae</taxon>
        <taxon>BOP clade</taxon>
        <taxon>Oryzoideae</taxon>
        <taxon>Oryzeae</taxon>
        <taxon>Oryzinae</taxon>
        <taxon>Oryza</taxon>
        <taxon>Oryza sativa</taxon>
    </lineage>
</organism>
<sequence>MPPVTVVTATAAATAERPATSPSPSSPPPPQPRPQSPPPSPQAVRRCSLQPPTPAIAAREATVASATVASCCHHRCHHGHQLPPRATAAVASAAAAVSPCRRPPGRHQEPLEGIQPLSPKRSDPGQRAPDLARGSHDMTPPSSRCRRLLCPATTVSSASLPARLHVDRRHRDQRRLLRPVAWQASRRLHHLALGCETPPPPAAETAPLTFISRPARAGSGEAGAANPAAVLASSRLCRHLTWVAARQGQRCWVVAAAARVVAFRAALTGVKF</sequence>
<dbReference type="EMBL" id="CM000133">
    <property type="protein sequence ID" value="EEC83212.1"/>
    <property type="molecule type" value="Genomic_DNA"/>
</dbReference>